<feature type="compositionally biased region" description="Basic and acidic residues" evidence="1">
    <location>
        <begin position="122"/>
        <end position="134"/>
    </location>
</feature>
<reference evidence="2 3" key="1">
    <citation type="submission" date="2021-06" db="EMBL/GenBank/DDBJ databases">
        <title>Complete genome sequence of Erwinia phage pEa_SNUABM_17.</title>
        <authorList>
            <person name="Kim S.G."/>
            <person name="Park S.C."/>
        </authorList>
    </citation>
    <scope>NUCLEOTIDE SEQUENCE [LARGE SCALE GENOMIC DNA]</scope>
</reference>
<sequence>MTNTQLMVIPQHPALLGTSVSLADELEFQTLEMEGGETLEEILEEVAALELRYTADCERVTKIIDKLNANNKPLIMEVERLNAELQAILINLAESADLEDQANAEDLKKILEDNFEQDDTDHETRDNEADADMGAEHERWSRSVLIKKCKAIYKAIARMTHPDKCRHLPDEVKLLRAALFLKAKEALSRLDYEGLDAIHIELCSKSHEPLNLVQRLLRARERRQNLYRKIEALRQSDEWRLFSIAFHHGDAVADAQYRHNLQQTLEGLRHMIAHAKGQSETDSNSNNHWV</sequence>
<evidence type="ECO:0000313" key="3">
    <source>
        <dbReference type="Proteomes" id="UP000827911"/>
    </source>
</evidence>
<dbReference type="Proteomes" id="UP000827911">
    <property type="component" value="Segment"/>
</dbReference>
<accession>A0AAE7XJQ3</accession>
<keyword evidence="3" id="KW-1185">Reference proteome</keyword>
<gene>
    <name evidence="2" type="ORF">pEaSNUABM17_00158</name>
</gene>
<dbReference type="EMBL" id="MZ443777">
    <property type="protein sequence ID" value="QZE57704.1"/>
    <property type="molecule type" value="Genomic_DNA"/>
</dbReference>
<evidence type="ECO:0008006" key="4">
    <source>
        <dbReference type="Google" id="ProtNLM"/>
    </source>
</evidence>
<proteinExistence type="predicted"/>
<organism evidence="2 3">
    <name type="scientific">Erwinia phage pEa_SNUABM_17</name>
    <dbReference type="NCBI Taxonomy" id="2869545"/>
    <lineage>
        <taxon>Viruses</taxon>
        <taxon>Duplodnaviria</taxon>
        <taxon>Heunggongvirae</taxon>
        <taxon>Uroviricota</taxon>
        <taxon>Caudoviricetes</taxon>
        <taxon>Alexandravirus</taxon>
        <taxon>Alexandravirus SNUABM17</taxon>
    </lineage>
</organism>
<name>A0AAE7XJQ3_9CAUD</name>
<feature type="region of interest" description="Disordered" evidence="1">
    <location>
        <begin position="113"/>
        <end position="134"/>
    </location>
</feature>
<protein>
    <recommendedName>
        <fullName evidence="4">J domain-containing protein</fullName>
    </recommendedName>
</protein>
<evidence type="ECO:0000256" key="1">
    <source>
        <dbReference type="SAM" id="MobiDB-lite"/>
    </source>
</evidence>
<evidence type="ECO:0000313" key="2">
    <source>
        <dbReference type="EMBL" id="QZE57704.1"/>
    </source>
</evidence>